<reference evidence="2 3" key="1">
    <citation type="submission" date="2024-06" db="EMBL/GenBank/DDBJ databases">
        <title>The Natural Products Discovery Center: Release of the First 8490 Sequenced Strains for Exploring Actinobacteria Biosynthetic Diversity.</title>
        <authorList>
            <person name="Kalkreuter E."/>
            <person name="Kautsar S.A."/>
            <person name="Yang D."/>
            <person name="Bader C.D."/>
            <person name="Teijaro C.N."/>
            <person name="Fluegel L."/>
            <person name="Davis C.M."/>
            <person name="Simpson J.R."/>
            <person name="Lauterbach L."/>
            <person name="Steele A.D."/>
            <person name="Gui C."/>
            <person name="Meng S."/>
            <person name="Li G."/>
            <person name="Viehrig K."/>
            <person name="Ye F."/>
            <person name="Su P."/>
            <person name="Kiefer A.F."/>
            <person name="Nichols A."/>
            <person name="Cepeda A.J."/>
            <person name="Yan W."/>
            <person name="Fan B."/>
            <person name="Jiang Y."/>
            <person name="Adhikari A."/>
            <person name="Zheng C.-J."/>
            <person name="Schuster L."/>
            <person name="Cowan T.M."/>
            <person name="Smanski M.J."/>
            <person name="Chevrette M.G."/>
            <person name="De Carvalho L.P.S."/>
            <person name="Shen B."/>
        </authorList>
    </citation>
    <scope>NUCLEOTIDE SEQUENCE [LARGE SCALE GENOMIC DNA]</scope>
    <source>
        <strain evidence="2 3">NPDC048117</strain>
    </source>
</reference>
<keyword evidence="1" id="KW-0812">Transmembrane</keyword>
<sequence length="266" mass="28503">MPPPDDPLLGHRLSLPPEPEAVRGRTVWRRVWGLCAVLLGVVMLLAGAAGLATVPSLIEDEKAFGTATSCTALSSPHDDCLRSFEATVTRTVIKEQNKSSEYTLYLNGPTQVPRSIDMGASEPLLKRLRPGDPVAVTLWRDYATGVRQGKVFQETADTPEGEPVFVCALALAVISGGAYGLYAGGTALIRARRHAVRDLPATLVTRGKEAAGAALCALPAMVVGDFTSVPVMLVVWLGLLPLIRWIVQRQQQCSTGRHARPPVHTV</sequence>
<evidence type="ECO:0000313" key="3">
    <source>
        <dbReference type="Proteomes" id="UP001551584"/>
    </source>
</evidence>
<keyword evidence="1" id="KW-1133">Transmembrane helix</keyword>
<comment type="caution">
    <text evidence="2">The sequence shown here is derived from an EMBL/GenBank/DDBJ whole genome shotgun (WGS) entry which is preliminary data.</text>
</comment>
<keyword evidence="1" id="KW-0472">Membrane</keyword>
<evidence type="ECO:0008006" key="4">
    <source>
        <dbReference type="Google" id="ProtNLM"/>
    </source>
</evidence>
<dbReference type="RefSeq" id="WP_359277239.1">
    <property type="nucleotide sequence ID" value="NZ_JBEZNA010000096.1"/>
</dbReference>
<gene>
    <name evidence="2" type="ORF">AB0D95_27735</name>
</gene>
<feature type="transmembrane region" description="Helical" evidence="1">
    <location>
        <begin position="163"/>
        <end position="182"/>
    </location>
</feature>
<feature type="transmembrane region" description="Helical" evidence="1">
    <location>
        <begin position="229"/>
        <end position="247"/>
    </location>
</feature>
<organism evidence="2 3">
    <name type="scientific">Streptomyces chilikensis</name>
    <dbReference type="NCBI Taxonomy" id="1194079"/>
    <lineage>
        <taxon>Bacteria</taxon>
        <taxon>Bacillati</taxon>
        <taxon>Actinomycetota</taxon>
        <taxon>Actinomycetes</taxon>
        <taxon>Kitasatosporales</taxon>
        <taxon>Streptomycetaceae</taxon>
        <taxon>Streptomyces</taxon>
    </lineage>
</organism>
<name>A0ABV3EXS1_9ACTN</name>
<dbReference type="EMBL" id="JBEZNA010000096">
    <property type="protein sequence ID" value="MEU9581014.1"/>
    <property type="molecule type" value="Genomic_DNA"/>
</dbReference>
<dbReference type="Proteomes" id="UP001551584">
    <property type="component" value="Unassembled WGS sequence"/>
</dbReference>
<accession>A0ABV3EXS1</accession>
<evidence type="ECO:0000313" key="2">
    <source>
        <dbReference type="EMBL" id="MEU9581014.1"/>
    </source>
</evidence>
<protein>
    <recommendedName>
        <fullName evidence="4">Integral membrane protein</fullName>
    </recommendedName>
</protein>
<keyword evidence="3" id="KW-1185">Reference proteome</keyword>
<feature type="transmembrane region" description="Helical" evidence="1">
    <location>
        <begin position="31"/>
        <end position="52"/>
    </location>
</feature>
<evidence type="ECO:0000256" key="1">
    <source>
        <dbReference type="SAM" id="Phobius"/>
    </source>
</evidence>
<proteinExistence type="predicted"/>